<dbReference type="PANTHER" id="PTHR10434">
    <property type="entry name" value="1-ACYL-SN-GLYCEROL-3-PHOSPHATE ACYLTRANSFERASE"/>
    <property type="match status" value="1"/>
</dbReference>
<name>A0A1Y6IR76_9VIBR</name>
<dbReference type="GO" id="GO:0003841">
    <property type="term" value="F:1-acylglycerol-3-phosphate O-acyltransferase activity"/>
    <property type="evidence" value="ECO:0007669"/>
    <property type="project" value="TreeGrafter"/>
</dbReference>
<keyword evidence="4" id="KW-0472">Membrane</keyword>
<gene>
    <name evidence="6" type="ORF">SBX37_02905</name>
    <name evidence="7" type="ORF">VIM7927_01369</name>
</gene>
<keyword evidence="9" id="KW-1185">Reference proteome</keyword>
<keyword evidence="2 7" id="KW-0808">Transferase</keyword>
<proteinExistence type="predicted"/>
<evidence type="ECO:0000256" key="1">
    <source>
        <dbReference type="ARBA" id="ARBA00005189"/>
    </source>
</evidence>
<dbReference type="SUPFAM" id="SSF69593">
    <property type="entry name" value="Glycerol-3-phosphate (1)-acyltransferase"/>
    <property type="match status" value="1"/>
</dbReference>
<dbReference type="Proteomes" id="UP001283366">
    <property type="component" value="Unassembled WGS sequence"/>
</dbReference>
<dbReference type="Pfam" id="PF01553">
    <property type="entry name" value="Acyltransferase"/>
    <property type="match status" value="1"/>
</dbReference>
<keyword evidence="4" id="KW-1133">Transmembrane helix</keyword>
<evidence type="ECO:0000313" key="8">
    <source>
        <dbReference type="Proteomes" id="UP000196125"/>
    </source>
</evidence>
<feature type="transmembrane region" description="Helical" evidence="4">
    <location>
        <begin position="12"/>
        <end position="36"/>
    </location>
</feature>
<protein>
    <submittedName>
        <fullName evidence="7">2-acyl-glycerophospho-ethanolamine acyltransferase</fullName>
    </submittedName>
    <submittedName>
        <fullName evidence="6">Lysophospholipid acyltransferase family protein</fullName>
    </submittedName>
</protein>
<dbReference type="EMBL" id="JAWRCO010000001">
    <property type="protein sequence ID" value="MDW6001845.1"/>
    <property type="molecule type" value="Genomic_DNA"/>
</dbReference>
<reference evidence="7 8" key="1">
    <citation type="submission" date="2017-05" db="EMBL/GenBank/DDBJ databases">
        <authorList>
            <person name="Song R."/>
            <person name="Chenine A.L."/>
            <person name="Ruprecht R.M."/>
        </authorList>
    </citation>
    <scope>NUCLEOTIDE SEQUENCE [LARGE SCALE GENOMIC DNA]</scope>
    <source>
        <strain evidence="7 8">CECT 7927</strain>
    </source>
</reference>
<dbReference type="SMART" id="SM00563">
    <property type="entry name" value="PlsC"/>
    <property type="match status" value="1"/>
</dbReference>
<dbReference type="CDD" id="cd07989">
    <property type="entry name" value="LPLAT_AGPAT-like"/>
    <property type="match status" value="1"/>
</dbReference>
<evidence type="ECO:0000313" key="7">
    <source>
        <dbReference type="EMBL" id="SMS00128.1"/>
    </source>
</evidence>
<evidence type="ECO:0000256" key="3">
    <source>
        <dbReference type="ARBA" id="ARBA00023315"/>
    </source>
</evidence>
<evidence type="ECO:0000256" key="2">
    <source>
        <dbReference type="ARBA" id="ARBA00022679"/>
    </source>
</evidence>
<sequence length="255" mass="29289">MWLVINRFWRLLATAVCFGIFGLGGLIISFILIPLIRISCPTQEKREYRVQALIRLAFSLFCKIMKFSGAMDYKFSGIEKLTNDRHCLLIANHPTLIDYVLITSQLKQCDCLVKSDIWSNPFIKHIVNAAGYIPNKTPDDLIKACETRLNKGNVLLIFPEGTRTTQGKSPTLRRGAAQVAIRTQTDLRIIHISVSPSFLTKEKMWYKVPREKPVFHIEVKDKIEVRNFIQETDNPTLSARRLNNYLAEVIFPNHQ</sequence>
<evidence type="ECO:0000313" key="9">
    <source>
        <dbReference type="Proteomes" id="UP001283366"/>
    </source>
</evidence>
<dbReference type="RefSeq" id="WP_234993559.1">
    <property type="nucleotide sequence ID" value="NZ_AP024883.1"/>
</dbReference>
<evidence type="ECO:0000259" key="5">
    <source>
        <dbReference type="SMART" id="SM00563"/>
    </source>
</evidence>
<reference evidence="6 9" key="2">
    <citation type="submission" date="2023-11" db="EMBL/GenBank/DDBJ databases">
        <title>Plant-associative lifestyle of Vibrio porteresiae and its evolutionary dynamics.</title>
        <authorList>
            <person name="Rameshkumar N."/>
            <person name="Kirti K."/>
        </authorList>
    </citation>
    <scope>NUCLEOTIDE SEQUENCE [LARGE SCALE GENOMIC DNA]</scope>
    <source>
        <strain evidence="6 9">MSSRF38</strain>
    </source>
</reference>
<dbReference type="Proteomes" id="UP000196125">
    <property type="component" value="Unassembled WGS sequence"/>
</dbReference>
<keyword evidence="3 7" id="KW-0012">Acyltransferase</keyword>
<comment type="pathway">
    <text evidence="1">Lipid metabolism.</text>
</comment>
<evidence type="ECO:0000313" key="6">
    <source>
        <dbReference type="EMBL" id="MDW6001845.1"/>
    </source>
</evidence>
<dbReference type="InterPro" id="IPR002123">
    <property type="entry name" value="Plipid/glycerol_acylTrfase"/>
</dbReference>
<keyword evidence="4" id="KW-0812">Transmembrane</keyword>
<dbReference type="AlphaFoldDB" id="A0A1Y6IR76"/>
<accession>A0A1Y6IR76</accession>
<dbReference type="GO" id="GO:0006654">
    <property type="term" value="P:phosphatidic acid biosynthetic process"/>
    <property type="evidence" value="ECO:0007669"/>
    <property type="project" value="TreeGrafter"/>
</dbReference>
<dbReference type="EMBL" id="FXXI01000002">
    <property type="protein sequence ID" value="SMS00128.1"/>
    <property type="molecule type" value="Genomic_DNA"/>
</dbReference>
<feature type="domain" description="Phospholipid/glycerol acyltransferase" evidence="5">
    <location>
        <begin position="87"/>
        <end position="197"/>
    </location>
</feature>
<dbReference type="PANTHER" id="PTHR10434:SF66">
    <property type="entry name" value="PHOSPHOLIPID_GLYCEROL ACYLTRANSFERASE DOMAIN-CONTAINING PROTEIN"/>
    <property type="match status" value="1"/>
</dbReference>
<organism evidence="7 8">
    <name type="scientific">Vibrio mangrovi</name>
    <dbReference type="NCBI Taxonomy" id="474394"/>
    <lineage>
        <taxon>Bacteria</taxon>
        <taxon>Pseudomonadati</taxon>
        <taxon>Pseudomonadota</taxon>
        <taxon>Gammaproteobacteria</taxon>
        <taxon>Vibrionales</taxon>
        <taxon>Vibrionaceae</taxon>
        <taxon>Vibrio</taxon>
    </lineage>
</organism>
<evidence type="ECO:0000256" key="4">
    <source>
        <dbReference type="SAM" id="Phobius"/>
    </source>
</evidence>